<evidence type="ECO:0000313" key="2">
    <source>
        <dbReference type="EMBL" id="MCO1336519.1"/>
    </source>
</evidence>
<accession>A0A9X2ERK3</accession>
<dbReference type="AlphaFoldDB" id="A0A9X2ERK3"/>
<keyword evidence="3" id="KW-1185">Reference proteome</keyword>
<protein>
    <submittedName>
        <fullName evidence="2">Uncharacterized protein</fullName>
    </submittedName>
</protein>
<dbReference type="RefSeq" id="WP_252472216.1">
    <property type="nucleotide sequence ID" value="NZ_JALBWM010000145.1"/>
</dbReference>
<reference evidence="2" key="1">
    <citation type="journal article" date="2022" name="Arch. Microbiol.">
        <title>Microbulbifer okhotskensis sp. nov., isolated from a deep bottom sediment of the Okhotsk Sea.</title>
        <authorList>
            <person name="Romanenko L."/>
            <person name="Kurilenko V."/>
            <person name="Otstavnykh N."/>
            <person name="Velansky P."/>
            <person name="Isaeva M."/>
            <person name="Mikhailov V."/>
        </authorList>
    </citation>
    <scope>NUCLEOTIDE SEQUENCE</scope>
    <source>
        <strain evidence="2">OS29</strain>
    </source>
</reference>
<evidence type="ECO:0000313" key="3">
    <source>
        <dbReference type="Proteomes" id="UP001139028"/>
    </source>
</evidence>
<gene>
    <name evidence="2" type="ORF">MO867_19485</name>
</gene>
<keyword evidence="1" id="KW-0472">Membrane</keyword>
<feature type="transmembrane region" description="Helical" evidence="1">
    <location>
        <begin position="42"/>
        <end position="60"/>
    </location>
</feature>
<name>A0A9X2ERK3_9GAMM</name>
<feature type="transmembrane region" description="Helical" evidence="1">
    <location>
        <begin position="6"/>
        <end position="30"/>
    </location>
</feature>
<keyword evidence="1" id="KW-1133">Transmembrane helix</keyword>
<comment type="caution">
    <text evidence="2">The sequence shown here is derived from an EMBL/GenBank/DDBJ whole genome shotgun (WGS) entry which is preliminary data.</text>
</comment>
<evidence type="ECO:0000256" key="1">
    <source>
        <dbReference type="SAM" id="Phobius"/>
    </source>
</evidence>
<organism evidence="2 3">
    <name type="scientific">Microbulbifer okhotskensis</name>
    <dbReference type="NCBI Taxonomy" id="2926617"/>
    <lineage>
        <taxon>Bacteria</taxon>
        <taxon>Pseudomonadati</taxon>
        <taxon>Pseudomonadota</taxon>
        <taxon>Gammaproteobacteria</taxon>
        <taxon>Cellvibrionales</taxon>
        <taxon>Microbulbiferaceae</taxon>
        <taxon>Microbulbifer</taxon>
    </lineage>
</organism>
<keyword evidence="1" id="KW-0812">Transmembrane</keyword>
<dbReference type="EMBL" id="JALBWM010000145">
    <property type="protein sequence ID" value="MCO1336519.1"/>
    <property type="molecule type" value="Genomic_DNA"/>
</dbReference>
<proteinExistence type="predicted"/>
<dbReference type="Proteomes" id="UP001139028">
    <property type="component" value="Unassembled WGS sequence"/>
</dbReference>
<sequence length="81" mass="9001">MGFGGISIWQLIILLMIVSFFVVPVVHVLVSSRSHGGAKVGWFFGVFFFSWLVYAVFLIVTQPVKDAQKTPDKPASPPMIF</sequence>